<dbReference type="PRINTS" id="PR00449">
    <property type="entry name" value="RASTRNSFRMNG"/>
</dbReference>
<comment type="caution">
    <text evidence="8">The sequence shown here is derived from an EMBL/GenBank/DDBJ whole genome shotgun (WGS) entry which is preliminary data.</text>
</comment>
<dbReference type="SMART" id="SM00174">
    <property type="entry name" value="RHO"/>
    <property type="match status" value="1"/>
</dbReference>
<organism evidence="8 9">
    <name type="scientific">Naegleria fowleri</name>
    <name type="common">Brain eating amoeba</name>
    <dbReference type="NCBI Taxonomy" id="5763"/>
    <lineage>
        <taxon>Eukaryota</taxon>
        <taxon>Discoba</taxon>
        <taxon>Heterolobosea</taxon>
        <taxon>Tetramitia</taxon>
        <taxon>Eutetramitia</taxon>
        <taxon>Vahlkampfiidae</taxon>
        <taxon>Naegleria</taxon>
    </lineage>
</organism>
<dbReference type="PROSITE" id="PS51419">
    <property type="entry name" value="RAB"/>
    <property type="match status" value="1"/>
</dbReference>
<dbReference type="InterPro" id="IPR001806">
    <property type="entry name" value="Small_GTPase"/>
</dbReference>
<dbReference type="GO" id="GO:0005525">
    <property type="term" value="F:GTP binding"/>
    <property type="evidence" value="ECO:0007669"/>
    <property type="project" value="UniProtKB-KW"/>
</dbReference>
<dbReference type="NCBIfam" id="TIGR00231">
    <property type="entry name" value="small_GTP"/>
    <property type="match status" value="1"/>
</dbReference>
<keyword evidence="5" id="KW-0653">Protein transport</keyword>
<dbReference type="PANTHER" id="PTHR24071">
    <property type="entry name" value="RAN GTPASE"/>
    <property type="match status" value="1"/>
</dbReference>
<dbReference type="VEuPathDB" id="AmoebaDB:FDP41_010098"/>
<comment type="subcellular location">
    <subcellularLocation>
        <location evidence="1">Nucleus</location>
    </subcellularLocation>
</comment>
<dbReference type="InterPro" id="IPR027417">
    <property type="entry name" value="P-loop_NTPase"/>
</dbReference>
<accession>A0A6A5BCL2</accession>
<dbReference type="InterPro" id="IPR005225">
    <property type="entry name" value="Small_GTP-bd"/>
</dbReference>
<dbReference type="SUPFAM" id="SSF52540">
    <property type="entry name" value="P-loop containing nucleoside triphosphate hydrolases"/>
    <property type="match status" value="1"/>
</dbReference>
<dbReference type="PANTHER" id="PTHR24071:SF0">
    <property type="entry name" value="GTP-BINDING NUCLEAR PROTEIN RAN"/>
    <property type="match status" value="1"/>
</dbReference>
<keyword evidence="6" id="KW-0342">GTP-binding</keyword>
<sequence length="408" mass="46903">MIISNDESITCLKLPKEVWMFGVLEYLSLVDVVFGIGRTCKFWRCDIANEWIMRKMKQWEKMSSESSSSFSSSTTSASSWFNYDQFTYGMLKACQSQFKMNDSEEEELKENHRLLIDLISPNVLKYCLKIYILDLVMKFNAQWAQVGIIEMAKCNTANNLSTMNVIDSSNMYTKIFTHEMECLKFYFSHFTQCVPQKTDTENSQMISLVSQIFSHKNQLIDLSTHIDNIKTLIIGDGGIGKTTFCKSLSDTNFDLSQKYIPTIGAETYNFTFTIAPISEDSNTRRSIKMTLWDTAGPEKFGSLRDGYYVNAKYAIIAFELTSRCSYKNLPSWIRDVKRVSPQCEIIIVGTKSDLPRKLSLKSLPFFTKRFLPYFESSSKVIPHFNIVIPWYFALLDTCVSCFVKNGSQ</sequence>
<gene>
    <name evidence="8" type="ORF">FDP41_010098</name>
</gene>
<protein>
    <submittedName>
        <fullName evidence="8">Uncharacterized protein</fullName>
    </submittedName>
</protein>
<dbReference type="GO" id="GO:0000054">
    <property type="term" value="P:ribosomal subunit export from nucleus"/>
    <property type="evidence" value="ECO:0007669"/>
    <property type="project" value="TreeGrafter"/>
</dbReference>
<evidence type="ECO:0000256" key="5">
    <source>
        <dbReference type="ARBA" id="ARBA00022927"/>
    </source>
</evidence>
<reference evidence="8 9" key="1">
    <citation type="journal article" date="2019" name="Sci. Rep.">
        <title>Nanopore sequencing improves the draft genome of the human pathogenic amoeba Naegleria fowleri.</title>
        <authorList>
            <person name="Liechti N."/>
            <person name="Schurch N."/>
            <person name="Bruggmann R."/>
            <person name="Wittwer M."/>
        </authorList>
    </citation>
    <scope>NUCLEOTIDE SEQUENCE [LARGE SCALE GENOMIC DNA]</scope>
    <source>
        <strain evidence="8 9">ATCC 30894</strain>
    </source>
</reference>
<comment type="similarity">
    <text evidence="2">Belongs to the small GTPase superfamily. Ran family.</text>
</comment>
<evidence type="ECO:0000256" key="1">
    <source>
        <dbReference type="ARBA" id="ARBA00004123"/>
    </source>
</evidence>
<dbReference type="SMART" id="SM00175">
    <property type="entry name" value="RAB"/>
    <property type="match status" value="1"/>
</dbReference>
<dbReference type="OrthoDB" id="10375476at2759"/>
<dbReference type="VEuPathDB" id="AmoebaDB:NF0121800"/>
<dbReference type="InterPro" id="IPR002041">
    <property type="entry name" value="Ran_GTPase"/>
</dbReference>
<evidence type="ECO:0000256" key="7">
    <source>
        <dbReference type="ARBA" id="ARBA00023242"/>
    </source>
</evidence>
<dbReference type="GO" id="GO:0005737">
    <property type="term" value="C:cytoplasm"/>
    <property type="evidence" value="ECO:0007669"/>
    <property type="project" value="TreeGrafter"/>
</dbReference>
<dbReference type="VEuPathDB" id="AmoebaDB:NfTy_082440"/>
<dbReference type="Proteomes" id="UP000444721">
    <property type="component" value="Unassembled WGS sequence"/>
</dbReference>
<evidence type="ECO:0000256" key="2">
    <source>
        <dbReference type="ARBA" id="ARBA00008028"/>
    </source>
</evidence>
<dbReference type="RefSeq" id="XP_044556591.1">
    <property type="nucleotide sequence ID" value="XM_044700359.1"/>
</dbReference>
<keyword evidence="3" id="KW-0813">Transport</keyword>
<name>A0A6A5BCL2_NAEFO</name>
<dbReference type="SMART" id="SM00173">
    <property type="entry name" value="RAS"/>
    <property type="match status" value="1"/>
</dbReference>
<evidence type="ECO:0000256" key="6">
    <source>
        <dbReference type="ARBA" id="ARBA00023134"/>
    </source>
</evidence>
<keyword evidence="9" id="KW-1185">Reference proteome</keyword>
<dbReference type="EMBL" id="VFQX01000074">
    <property type="protein sequence ID" value="KAF0971875.1"/>
    <property type="molecule type" value="Genomic_DNA"/>
</dbReference>
<dbReference type="SMART" id="SM00176">
    <property type="entry name" value="RAN"/>
    <property type="match status" value="1"/>
</dbReference>
<proteinExistence type="inferred from homology"/>
<dbReference type="PROSITE" id="PS51418">
    <property type="entry name" value="RAN"/>
    <property type="match status" value="1"/>
</dbReference>
<evidence type="ECO:0000313" key="8">
    <source>
        <dbReference type="EMBL" id="KAF0971875.1"/>
    </source>
</evidence>
<evidence type="ECO:0000313" key="9">
    <source>
        <dbReference type="Proteomes" id="UP000444721"/>
    </source>
</evidence>
<dbReference type="OMA" id="IANEWIM"/>
<dbReference type="GO" id="GO:0006606">
    <property type="term" value="P:protein import into nucleus"/>
    <property type="evidence" value="ECO:0007669"/>
    <property type="project" value="TreeGrafter"/>
</dbReference>
<evidence type="ECO:0000256" key="3">
    <source>
        <dbReference type="ARBA" id="ARBA00022448"/>
    </source>
</evidence>
<dbReference type="AlphaFoldDB" id="A0A6A5BCL2"/>
<keyword evidence="4" id="KW-0547">Nucleotide-binding</keyword>
<dbReference type="GO" id="GO:0003924">
    <property type="term" value="F:GTPase activity"/>
    <property type="evidence" value="ECO:0007669"/>
    <property type="project" value="InterPro"/>
</dbReference>
<evidence type="ECO:0000256" key="4">
    <source>
        <dbReference type="ARBA" id="ARBA00022741"/>
    </source>
</evidence>
<dbReference type="GeneID" id="68117313"/>
<keyword evidence="7" id="KW-0539">Nucleus</keyword>
<dbReference type="GO" id="GO:0005634">
    <property type="term" value="C:nucleus"/>
    <property type="evidence" value="ECO:0007669"/>
    <property type="project" value="UniProtKB-SubCell"/>
</dbReference>
<dbReference type="Gene3D" id="3.40.50.300">
    <property type="entry name" value="P-loop containing nucleotide triphosphate hydrolases"/>
    <property type="match status" value="1"/>
</dbReference>
<dbReference type="Pfam" id="PF00071">
    <property type="entry name" value="Ras"/>
    <property type="match status" value="1"/>
</dbReference>